<feature type="compositionally biased region" description="Basic residues" evidence="2">
    <location>
        <begin position="278"/>
        <end position="288"/>
    </location>
</feature>
<dbReference type="Gene3D" id="1.10.287.1490">
    <property type="match status" value="2"/>
</dbReference>
<feature type="compositionally biased region" description="Polar residues" evidence="2">
    <location>
        <begin position="293"/>
        <end position="303"/>
    </location>
</feature>
<feature type="region of interest" description="Disordered" evidence="2">
    <location>
        <begin position="212"/>
        <end position="264"/>
    </location>
</feature>
<organism evidence="3 4">
    <name type="scientific">Ditylenchus destructor</name>
    <dbReference type="NCBI Taxonomy" id="166010"/>
    <lineage>
        <taxon>Eukaryota</taxon>
        <taxon>Metazoa</taxon>
        <taxon>Ecdysozoa</taxon>
        <taxon>Nematoda</taxon>
        <taxon>Chromadorea</taxon>
        <taxon>Rhabditida</taxon>
        <taxon>Tylenchina</taxon>
        <taxon>Tylenchomorpha</taxon>
        <taxon>Sphaerularioidea</taxon>
        <taxon>Anguinidae</taxon>
        <taxon>Anguininae</taxon>
        <taxon>Ditylenchus</taxon>
    </lineage>
</organism>
<evidence type="ECO:0000313" key="4">
    <source>
        <dbReference type="Proteomes" id="UP001201812"/>
    </source>
</evidence>
<gene>
    <name evidence="3" type="ORF">DdX_07644</name>
</gene>
<feature type="compositionally biased region" description="Polar residues" evidence="2">
    <location>
        <begin position="317"/>
        <end position="329"/>
    </location>
</feature>
<sequence>MCTFSELFSATCTRSYDSQDGNFLKYQEGNTLKVLAISFSHRPDFMEGMTDDGQKGFLYKNHIDLVPFVFFLEDALKSDKELYEVLIAPTQPGKRVVGQKKAYPNLLKLYEVTAKLQEIPLNEEHHDHSHEQPKALPTTTLSPISTEKSVVAPEPQVPATINETANQPAKEPSVKEDVAIKTDANEAVYVPQEIDPDTMNGLKVEEGIVPKSVEQVGENPPKMDAAQVDTKPAVPEVPEKSENNVQESVEPPTKVQETLPNEEVKVPNANGEIEIQGKHHSHDHHKHVHSQEEPITSTTTTPAPVSFEKPIPDSEMQKLSTANEITSQPVELEKSSTEDSHPTKDVTNDVHPPQQIDPVPANDLKMEEKAESKNTESIDKFAPTMEMLLKQNSQNSPQADIKPIVPEVPEKTVSETQEHVEPPINVQEFSVTEEVKDSLPQESKENHGHDGHSHGLNHKYHSQEQQESTPTTTPAPASSEKPISVPETQSYCHKEDCGKFHHNDISPNLPSNDNSSTSILAIRNTLRQFAHPIRDFLPSPFNTFDVTGILVLIFVLVALSLHLINVCCCPESGRDMVDQKLLHDCMTRLKEQQIALNNYQADAARYKQLEHAGAAVEKFQREYQQLEKSYQIADKERSDFRKQCELLKSDNDQNQRDLEGAKRQLSESARTLEQKDTDIENLNQTINVLTERNQTAASDLTSAMKELEQLRHKQDTLNCSLKDSQLEVQRLEHKLQSAEEELSRQREKNTEIQSQADELLDIIQQLKLKQQKAAEMRTVTRKSTPPSAPKRTTSTEVPSAELDNSLEQLDTEGVNGGGSNGSQGWSDLGDSPVEGEAGNEGEDSSTTGEKTDGKSQMGSKGVVLGEKRGKKWSSAELLEIARLKGELRKTETERDTLRFSLETEQKEKEGLAQRLEQLKQDLAEKRREAERRESERHDLQSQCTKLLHMIDERDRKVENSEGERERLRTRISQLETDWRQVEDEKRELAIKVRELDQSLRKAEDINGKLENKIYHEERRLNAKIRQLEEQLSKAQSSLSPHNSALGDLNLSGNSSDRDFGPRPPIGEVIPSLWSDIEGPDMQFENVLFDGNHRRSGGGGSTRQSSRVNNGHRPPSQPQLLQRGSRESPAAMRTHGSSPFELEEIFSGSKHGSNGGKEKRAPQRTRSRSTGRQSARLVGVDPRDMNPRAVGPLLHKPHQS</sequence>
<feature type="compositionally biased region" description="Low complexity" evidence="2">
    <location>
        <begin position="463"/>
        <end position="480"/>
    </location>
</feature>
<feature type="coiled-coil region" evidence="1">
    <location>
        <begin position="589"/>
        <end position="769"/>
    </location>
</feature>
<dbReference type="SUPFAM" id="SSF57997">
    <property type="entry name" value="Tropomyosin"/>
    <property type="match status" value="1"/>
</dbReference>
<accession>A0AAD4R212</accession>
<dbReference type="PANTHER" id="PTHR18937">
    <property type="entry name" value="STRUCTURAL MAINTENANCE OF CHROMOSOMES SMC FAMILY MEMBER"/>
    <property type="match status" value="1"/>
</dbReference>
<feature type="compositionally biased region" description="Polar residues" evidence="2">
    <location>
        <begin position="1032"/>
        <end position="1042"/>
    </location>
</feature>
<evidence type="ECO:0000256" key="2">
    <source>
        <dbReference type="SAM" id="MobiDB-lite"/>
    </source>
</evidence>
<proteinExistence type="predicted"/>
<keyword evidence="4" id="KW-1185">Reference proteome</keyword>
<feature type="region of interest" description="Disordered" evidence="2">
    <location>
        <begin position="1088"/>
        <end position="1199"/>
    </location>
</feature>
<evidence type="ECO:0000256" key="1">
    <source>
        <dbReference type="SAM" id="Coils"/>
    </source>
</evidence>
<protein>
    <submittedName>
        <fullName evidence="3">Uncharacterized protein</fullName>
    </submittedName>
</protein>
<feature type="compositionally biased region" description="Basic and acidic residues" evidence="2">
    <location>
        <begin position="364"/>
        <end position="379"/>
    </location>
</feature>
<feature type="compositionally biased region" description="Polar residues" evidence="2">
    <location>
        <begin position="844"/>
        <end position="858"/>
    </location>
</feature>
<feature type="region of interest" description="Disordered" evidence="2">
    <location>
        <begin position="774"/>
        <end position="870"/>
    </location>
</feature>
<feature type="compositionally biased region" description="Basic and acidic residues" evidence="2">
    <location>
        <begin position="433"/>
        <end position="453"/>
    </location>
</feature>
<dbReference type="EMBL" id="JAKKPZ010000010">
    <property type="protein sequence ID" value="KAI1716581.1"/>
    <property type="molecule type" value="Genomic_DNA"/>
</dbReference>
<feature type="region of interest" description="Disordered" evidence="2">
    <location>
        <begin position="426"/>
        <end position="485"/>
    </location>
</feature>
<reference evidence="3" key="1">
    <citation type="submission" date="2022-01" db="EMBL/GenBank/DDBJ databases">
        <title>Genome Sequence Resource for Two Populations of Ditylenchus destructor, the Migratory Endoparasitic Phytonematode.</title>
        <authorList>
            <person name="Zhang H."/>
            <person name="Lin R."/>
            <person name="Xie B."/>
        </authorList>
    </citation>
    <scope>NUCLEOTIDE SEQUENCE</scope>
    <source>
        <strain evidence="3">BazhouSP</strain>
    </source>
</reference>
<feature type="compositionally biased region" description="Basic and acidic residues" evidence="2">
    <location>
        <begin position="331"/>
        <end position="348"/>
    </location>
</feature>
<feature type="compositionally biased region" description="Basic and acidic residues" evidence="2">
    <location>
        <begin position="922"/>
        <end position="939"/>
    </location>
</feature>
<dbReference type="AlphaFoldDB" id="A0AAD4R212"/>
<dbReference type="Proteomes" id="UP001201812">
    <property type="component" value="Unassembled WGS sequence"/>
</dbReference>
<comment type="caution">
    <text evidence="3">The sequence shown here is derived from an EMBL/GenBank/DDBJ whole genome shotgun (WGS) entry which is preliminary data.</text>
</comment>
<feature type="region of interest" description="Disordered" evidence="2">
    <location>
        <begin position="922"/>
        <end position="941"/>
    </location>
</feature>
<feature type="region of interest" description="Disordered" evidence="2">
    <location>
        <begin position="277"/>
        <end position="379"/>
    </location>
</feature>
<evidence type="ECO:0000313" key="3">
    <source>
        <dbReference type="EMBL" id="KAI1716581.1"/>
    </source>
</evidence>
<name>A0AAD4R212_9BILA</name>
<keyword evidence="1" id="KW-0175">Coiled coil</keyword>
<feature type="compositionally biased region" description="Polar residues" evidence="2">
    <location>
        <begin position="781"/>
        <end position="797"/>
    </location>
</feature>
<feature type="region of interest" description="Disordered" evidence="2">
    <location>
        <begin position="1031"/>
        <end position="1072"/>
    </location>
</feature>